<sequence>MAVSFFPLFGGTAAHQVRCRGREYSDHFDDCFNDYFPLLEMSAPIVALALLWPFLQYSFTIWSPDIQQRSRIWWFASRSESGYFWPEFQVIAGLGAAWCVWRAASYPLDHLTAGYIATWLGFAVWFLAAVWFSRPTRRRYGVD</sequence>
<gene>
    <name evidence="2" type="ORF">WG900_07255</name>
</gene>
<organism evidence="2 3">
    <name type="scientific">Novosphingobium aquae</name>
    <dbReference type="NCBI Taxonomy" id="3133435"/>
    <lineage>
        <taxon>Bacteria</taxon>
        <taxon>Pseudomonadati</taxon>
        <taxon>Pseudomonadota</taxon>
        <taxon>Alphaproteobacteria</taxon>
        <taxon>Sphingomonadales</taxon>
        <taxon>Sphingomonadaceae</taxon>
        <taxon>Novosphingobium</taxon>
    </lineage>
</organism>
<dbReference type="RefSeq" id="WP_339965929.1">
    <property type="nucleotide sequence ID" value="NZ_JBBHJY010000002.1"/>
</dbReference>
<protein>
    <submittedName>
        <fullName evidence="2">Uncharacterized protein</fullName>
    </submittedName>
</protein>
<keyword evidence="1" id="KW-0472">Membrane</keyword>
<comment type="caution">
    <text evidence="2">The sequence shown here is derived from an EMBL/GenBank/DDBJ whole genome shotgun (WGS) entry which is preliminary data.</text>
</comment>
<evidence type="ECO:0000313" key="2">
    <source>
        <dbReference type="EMBL" id="MEJ6009712.1"/>
    </source>
</evidence>
<name>A0ABU8S762_9SPHN</name>
<proteinExistence type="predicted"/>
<keyword evidence="1" id="KW-1133">Transmembrane helix</keyword>
<feature type="transmembrane region" description="Helical" evidence="1">
    <location>
        <begin position="43"/>
        <end position="62"/>
    </location>
</feature>
<keyword evidence="3" id="KW-1185">Reference proteome</keyword>
<accession>A0ABU8S762</accession>
<feature type="transmembrane region" description="Helical" evidence="1">
    <location>
        <begin position="110"/>
        <end position="132"/>
    </location>
</feature>
<dbReference type="Proteomes" id="UP001379235">
    <property type="component" value="Unassembled WGS sequence"/>
</dbReference>
<reference evidence="2 3" key="1">
    <citation type="submission" date="2024-03" db="EMBL/GenBank/DDBJ databases">
        <authorList>
            <person name="Jo J.-H."/>
        </authorList>
    </citation>
    <scope>NUCLEOTIDE SEQUENCE [LARGE SCALE GENOMIC DNA]</scope>
    <source>
        <strain evidence="2 3">AS3R-12</strain>
    </source>
</reference>
<dbReference type="EMBL" id="JBBHJY010000002">
    <property type="protein sequence ID" value="MEJ6009712.1"/>
    <property type="molecule type" value="Genomic_DNA"/>
</dbReference>
<keyword evidence="1" id="KW-0812">Transmembrane</keyword>
<evidence type="ECO:0000313" key="3">
    <source>
        <dbReference type="Proteomes" id="UP001379235"/>
    </source>
</evidence>
<feature type="transmembrane region" description="Helical" evidence="1">
    <location>
        <begin position="83"/>
        <end position="104"/>
    </location>
</feature>
<evidence type="ECO:0000256" key="1">
    <source>
        <dbReference type="SAM" id="Phobius"/>
    </source>
</evidence>